<protein>
    <submittedName>
        <fullName evidence="1">Uncharacterized protein</fullName>
    </submittedName>
</protein>
<dbReference type="AlphaFoldDB" id="A0A9P8HYT1"/>
<evidence type="ECO:0000313" key="1">
    <source>
        <dbReference type="EMBL" id="KAH0533930.1"/>
    </source>
</evidence>
<gene>
    <name evidence="1" type="ORF">FGG08_007459</name>
</gene>
<organism evidence="1 2">
    <name type="scientific">Glutinoglossum americanum</name>
    <dbReference type="NCBI Taxonomy" id="1670608"/>
    <lineage>
        <taxon>Eukaryota</taxon>
        <taxon>Fungi</taxon>
        <taxon>Dikarya</taxon>
        <taxon>Ascomycota</taxon>
        <taxon>Pezizomycotina</taxon>
        <taxon>Geoglossomycetes</taxon>
        <taxon>Geoglossales</taxon>
        <taxon>Geoglossaceae</taxon>
        <taxon>Glutinoglossum</taxon>
    </lineage>
</organism>
<sequence length="94" mass="10127">MADGICTGVSPESVVRDVVYQLKDSGAKWVLCSREGLATMLQAVESVSNDGGASRERVYVFDGETVGKGDGDIKHWSSLLASEQDGGSFRWEEI</sequence>
<keyword evidence="2" id="KW-1185">Reference proteome</keyword>
<dbReference type="OrthoDB" id="6509636at2759"/>
<name>A0A9P8HYT1_9PEZI</name>
<dbReference type="Proteomes" id="UP000698800">
    <property type="component" value="Unassembled WGS sequence"/>
</dbReference>
<evidence type="ECO:0000313" key="2">
    <source>
        <dbReference type="Proteomes" id="UP000698800"/>
    </source>
</evidence>
<dbReference type="EMBL" id="JAGHQL010000310">
    <property type="protein sequence ID" value="KAH0533930.1"/>
    <property type="molecule type" value="Genomic_DNA"/>
</dbReference>
<reference evidence="1" key="1">
    <citation type="submission" date="2021-03" db="EMBL/GenBank/DDBJ databases">
        <title>Comparative genomics and phylogenomic investigation of the class Geoglossomycetes provide insights into ecological specialization and systematics.</title>
        <authorList>
            <person name="Melie T."/>
            <person name="Pirro S."/>
            <person name="Miller A.N."/>
            <person name="Quandt A."/>
        </authorList>
    </citation>
    <scope>NUCLEOTIDE SEQUENCE</scope>
    <source>
        <strain evidence="1">GBOQ0MN5Z8</strain>
    </source>
</reference>
<dbReference type="Gene3D" id="3.40.50.980">
    <property type="match status" value="1"/>
</dbReference>
<feature type="non-terminal residue" evidence="1">
    <location>
        <position position="94"/>
    </location>
</feature>
<comment type="caution">
    <text evidence="1">The sequence shown here is derived from an EMBL/GenBank/DDBJ whole genome shotgun (WGS) entry which is preliminary data.</text>
</comment>
<accession>A0A9P8HYT1</accession>
<proteinExistence type="predicted"/>